<evidence type="ECO:0000256" key="1">
    <source>
        <dbReference type="ARBA" id="ARBA00004141"/>
    </source>
</evidence>
<dbReference type="AlphaFoldDB" id="A0A088B2E1"/>
<keyword evidence="2" id="KW-0813">Transport</keyword>
<feature type="domain" description="Cation efflux protein transmembrane" evidence="7">
    <location>
        <begin position="11"/>
        <end position="218"/>
    </location>
</feature>
<evidence type="ECO:0000259" key="7">
    <source>
        <dbReference type="Pfam" id="PF01545"/>
    </source>
</evidence>
<dbReference type="GO" id="GO:0008324">
    <property type="term" value="F:monoatomic cation transmembrane transporter activity"/>
    <property type="evidence" value="ECO:0007669"/>
    <property type="project" value="InterPro"/>
</dbReference>
<evidence type="ECO:0000256" key="6">
    <source>
        <dbReference type="SAM" id="Phobius"/>
    </source>
</evidence>
<geneLocation type="plasmid" evidence="8">
    <name>pMOC1</name>
</geneLocation>
<dbReference type="EMBL" id="JX627580">
    <property type="protein sequence ID" value="AGO88343.1"/>
    <property type="molecule type" value="Genomic_DNA"/>
</dbReference>
<evidence type="ECO:0000256" key="5">
    <source>
        <dbReference type="ARBA" id="ARBA00023136"/>
    </source>
</evidence>
<sequence length="303" mass="32484">MKRDGSTTVVYAALGGNLAIAVTKFGAALYTGSSAMFTEALHSLVDTVDQGLLLYGMHRAKRPPDEAHPFGYGLELYFWSFVVALLIFSLGGAFAIYQGVEKIRHPEPIQDAWVNFTVLGLAVLFEGYSFGVAWREMRRRHADVGMWSALRRSKDPSTFTVILEDGAALIGLGVAAIGVAVSVGLDEPRADGVASFAIGVLLVGVAVVLARETRSLLIGEGASAAFLARARDCVGRDERIACIQDVRSLQIGTNSVVLAMVLSFRDGTTAEERDDAFDTAYGRLKSALPSLTYVYLMPSRGGP</sequence>
<feature type="transmembrane region" description="Helical" evidence="6">
    <location>
        <begin position="9"/>
        <end position="30"/>
    </location>
</feature>
<feature type="transmembrane region" description="Helical" evidence="6">
    <location>
        <begin position="112"/>
        <end position="134"/>
    </location>
</feature>
<keyword evidence="4 6" id="KW-1133">Transmembrane helix</keyword>
<protein>
    <submittedName>
        <fullName evidence="8">Cation diffusion facilitator family transporter</fullName>
    </submittedName>
</protein>
<dbReference type="InterPro" id="IPR027469">
    <property type="entry name" value="Cation_efflux_TMD_sf"/>
</dbReference>
<gene>
    <name evidence="8" type="ORF">MOC_1p0105</name>
</gene>
<comment type="subcellular location">
    <subcellularLocation>
        <location evidence="1">Membrane</location>
        <topology evidence="1">Multi-pass membrane protein</topology>
    </subcellularLocation>
</comment>
<dbReference type="GO" id="GO:0006829">
    <property type="term" value="P:zinc ion transport"/>
    <property type="evidence" value="ECO:0007669"/>
    <property type="project" value="InterPro"/>
</dbReference>
<dbReference type="InterPro" id="IPR058533">
    <property type="entry name" value="Cation_efflux_TM"/>
</dbReference>
<evidence type="ECO:0000256" key="2">
    <source>
        <dbReference type="ARBA" id="ARBA00022448"/>
    </source>
</evidence>
<feature type="transmembrane region" description="Helical" evidence="6">
    <location>
        <begin position="193"/>
        <end position="210"/>
    </location>
</feature>
<organism evidence="8">
    <name type="scientific">Methylobacterium oryzae CBMB20</name>
    <dbReference type="NCBI Taxonomy" id="693986"/>
    <lineage>
        <taxon>Bacteria</taxon>
        <taxon>Pseudomonadati</taxon>
        <taxon>Pseudomonadota</taxon>
        <taxon>Alphaproteobacteria</taxon>
        <taxon>Hyphomicrobiales</taxon>
        <taxon>Methylobacteriaceae</taxon>
        <taxon>Methylobacterium</taxon>
    </lineage>
</organism>
<feature type="transmembrane region" description="Helical" evidence="6">
    <location>
        <begin position="161"/>
        <end position="181"/>
    </location>
</feature>
<dbReference type="PANTHER" id="PTHR13414">
    <property type="entry name" value="HUEL-CATION TRANSPORTER"/>
    <property type="match status" value="1"/>
</dbReference>
<evidence type="ECO:0000256" key="4">
    <source>
        <dbReference type="ARBA" id="ARBA00022989"/>
    </source>
</evidence>
<proteinExistence type="predicted"/>
<dbReference type="NCBIfam" id="TIGR01297">
    <property type="entry name" value="CDF"/>
    <property type="match status" value="1"/>
</dbReference>
<keyword evidence="3 6" id="KW-0812">Transmembrane</keyword>
<dbReference type="PANTHER" id="PTHR13414:SF9">
    <property type="entry name" value="PROTON-COUPLED ZINC ANTIPORTER SLC30A9, MITOCHONDRIAL"/>
    <property type="match status" value="1"/>
</dbReference>
<dbReference type="InterPro" id="IPR040177">
    <property type="entry name" value="SLC30A9"/>
</dbReference>
<evidence type="ECO:0000313" key="8">
    <source>
        <dbReference type="EMBL" id="AGO88343.1"/>
    </source>
</evidence>
<dbReference type="InterPro" id="IPR002524">
    <property type="entry name" value="Cation_efflux"/>
</dbReference>
<dbReference type="Gene3D" id="1.20.1510.10">
    <property type="entry name" value="Cation efflux protein transmembrane domain"/>
    <property type="match status" value="1"/>
</dbReference>
<evidence type="ECO:0000256" key="3">
    <source>
        <dbReference type="ARBA" id="ARBA00022692"/>
    </source>
</evidence>
<dbReference type="RefSeq" id="WP_172685407.1">
    <property type="nucleotide sequence ID" value="NZ_JX627580.1"/>
</dbReference>
<dbReference type="GO" id="GO:0016020">
    <property type="term" value="C:membrane"/>
    <property type="evidence" value="ECO:0007669"/>
    <property type="project" value="UniProtKB-SubCell"/>
</dbReference>
<accession>A0A088B2E1</accession>
<keyword evidence="5 6" id="KW-0472">Membrane</keyword>
<dbReference type="Pfam" id="PF01545">
    <property type="entry name" value="Cation_efflux"/>
    <property type="match status" value="1"/>
</dbReference>
<dbReference type="SUPFAM" id="SSF161111">
    <property type="entry name" value="Cation efflux protein transmembrane domain-like"/>
    <property type="match status" value="1"/>
</dbReference>
<reference evidence="8" key="1">
    <citation type="journal article" date="2014" name="PLoS ONE">
        <title>Genome Information of Methylobacterium oryzae, a Plant-Probiotic Methylotroph in the Phyllosphere.</title>
        <authorList>
            <person name="Kwak M.J."/>
            <person name="Jeong H."/>
            <person name="Madhaiyan M."/>
            <person name="Lee Y."/>
            <person name="Sa T.M."/>
            <person name="Oh T.K."/>
            <person name="Kim J.F."/>
        </authorList>
    </citation>
    <scope>NUCLEOTIDE SEQUENCE</scope>
    <source>
        <strain evidence="8">CBMB20</strain>
        <plasmid evidence="8">pMOC1</plasmid>
    </source>
</reference>
<keyword evidence="8" id="KW-0614">Plasmid</keyword>
<name>A0A088B2E1_9HYPH</name>
<feature type="transmembrane region" description="Helical" evidence="6">
    <location>
        <begin position="76"/>
        <end position="100"/>
    </location>
</feature>